<dbReference type="AlphaFoldDB" id="A0A9N9T0V5"/>
<organism evidence="2 3">
    <name type="scientific">Diabrotica balteata</name>
    <name type="common">Banded cucumber beetle</name>
    <dbReference type="NCBI Taxonomy" id="107213"/>
    <lineage>
        <taxon>Eukaryota</taxon>
        <taxon>Metazoa</taxon>
        <taxon>Ecdysozoa</taxon>
        <taxon>Arthropoda</taxon>
        <taxon>Hexapoda</taxon>
        <taxon>Insecta</taxon>
        <taxon>Pterygota</taxon>
        <taxon>Neoptera</taxon>
        <taxon>Endopterygota</taxon>
        <taxon>Coleoptera</taxon>
        <taxon>Polyphaga</taxon>
        <taxon>Cucujiformia</taxon>
        <taxon>Chrysomeloidea</taxon>
        <taxon>Chrysomelidae</taxon>
        <taxon>Galerucinae</taxon>
        <taxon>Diabroticina</taxon>
        <taxon>Diabroticites</taxon>
        <taxon>Diabrotica</taxon>
    </lineage>
</organism>
<protein>
    <submittedName>
        <fullName evidence="2">Uncharacterized protein</fullName>
    </submittedName>
</protein>
<evidence type="ECO:0000313" key="2">
    <source>
        <dbReference type="EMBL" id="CAG9834271.1"/>
    </source>
</evidence>
<reference evidence="2" key="1">
    <citation type="submission" date="2022-01" db="EMBL/GenBank/DDBJ databases">
        <authorList>
            <person name="King R."/>
        </authorList>
    </citation>
    <scope>NUCLEOTIDE SEQUENCE</scope>
</reference>
<evidence type="ECO:0000313" key="3">
    <source>
        <dbReference type="Proteomes" id="UP001153709"/>
    </source>
</evidence>
<accession>A0A9N9T0V5</accession>
<dbReference type="OrthoDB" id="6750460at2759"/>
<sequence>MDNWINENTTSLTAVSRGRGIAKLQFGRLFATAWEKSATVQYAVSSFKATIIVPFDKSVIPEYAYLGTSSTNTNSQSNSERSTFPILQLT</sequence>
<evidence type="ECO:0000256" key="1">
    <source>
        <dbReference type="SAM" id="MobiDB-lite"/>
    </source>
</evidence>
<gene>
    <name evidence="2" type="ORF">DIABBA_LOCUS7599</name>
</gene>
<feature type="compositionally biased region" description="Low complexity" evidence="1">
    <location>
        <begin position="68"/>
        <end position="83"/>
    </location>
</feature>
<proteinExistence type="predicted"/>
<dbReference type="Proteomes" id="UP001153709">
    <property type="component" value="Chromosome 5"/>
</dbReference>
<feature type="region of interest" description="Disordered" evidence="1">
    <location>
        <begin position="68"/>
        <end position="90"/>
    </location>
</feature>
<keyword evidence="3" id="KW-1185">Reference proteome</keyword>
<dbReference type="EMBL" id="OU898280">
    <property type="protein sequence ID" value="CAG9834271.1"/>
    <property type="molecule type" value="Genomic_DNA"/>
</dbReference>
<name>A0A9N9T0V5_DIABA</name>